<comment type="caution">
    <text evidence="3">The sequence shown here is derived from an EMBL/GenBank/DDBJ whole genome shotgun (WGS) entry which is preliminary data.</text>
</comment>
<dbReference type="EMBL" id="MEKH01000004">
    <property type="protein sequence ID" value="ODO09510.1"/>
    <property type="molecule type" value="Genomic_DNA"/>
</dbReference>
<reference evidence="3 4" key="1">
    <citation type="submission" date="2016-06" db="EMBL/GenBank/DDBJ databases">
        <title>Evolution of pathogenesis and genome organization in the Tremellales.</title>
        <authorList>
            <person name="Cuomo C."/>
            <person name="Litvintseva A."/>
            <person name="Heitman J."/>
            <person name="Chen Y."/>
            <person name="Sun S."/>
            <person name="Springer D."/>
            <person name="Dromer F."/>
            <person name="Young S."/>
            <person name="Zeng Q."/>
            <person name="Chapman S."/>
            <person name="Gujja S."/>
            <person name="Saif S."/>
            <person name="Birren B."/>
        </authorList>
    </citation>
    <scope>NUCLEOTIDE SEQUENCE [LARGE SCALE GENOMIC DNA]</scope>
    <source>
        <strain evidence="3 4">CBS 6273</strain>
    </source>
</reference>
<organism evidence="3 4">
    <name type="scientific">Cryptococcus amylolentus CBS 6273</name>
    <dbReference type="NCBI Taxonomy" id="1296118"/>
    <lineage>
        <taxon>Eukaryota</taxon>
        <taxon>Fungi</taxon>
        <taxon>Dikarya</taxon>
        <taxon>Basidiomycota</taxon>
        <taxon>Agaricomycotina</taxon>
        <taxon>Tremellomycetes</taxon>
        <taxon>Tremellales</taxon>
        <taxon>Cryptococcaceae</taxon>
        <taxon>Cryptococcus</taxon>
    </lineage>
</organism>
<accession>A0A1E3K8P8</accession>
<gene>
    <name evidence="3" type="ORF">I350_03111</name>
</gene>
<name>A0A1E3K8P8_9TREE</name>
<protein>
    <submittedName>
        <fullName evidence="3">Uncharacterized protein</fullName>
    </submittedName>
</protein>
<dbReference type="InterPro" id="IPR059179">
    <property type="entry name" value="MLKL-like_MCAfunc"/>
</dbReference>
<evidence type="ECO:0000256" key="1">
    <source>
        <dbReference type="SAM" id="Coils"/>
    </source>
</evidence>
<dbReference type="Proteomes" id="UP000095149">
    <property type="component" value="Unassembled WGS sequence"/>
</dbReference>
<evidence type="ECO:0000256" key="2">
    <source>
        <dbReference type="SAM" id="MobiDB-lite"/>
    </source>
</evidence>
<dbReference type="CDD" id="cd21037">
    <property type="entry name" value="MLKL_NTD"/>
    <property type="match status" value="1"/>
</dbReference>
<proteinExistence type="predicted"/>
<sequence>MTATPPLTAEPGIITPAFATTPDETLPPAPGDCLSSFSDLYREEVALESAQDALAHLQASIVAAAAATRASTKGSLWYALLGRAYTGSEKMMECATHMHDAKVQAYLLVERCAVVPAREAFAVAQHIGGDAWDVRIRNMGHLVEWFDKTAPIVQDLAHPSWFHHYRSSSKVKDTLAQALNSLADLMTSLEYAGYDVKRAIQLESRSTTVISDDEKIDSATTTQSEVDDALESASKAERRLKVAATAVSAIAEGLKEGAGWVPDVGLVCEVVSQMMESAALVASMKVSALGLVERCAIVSETMLTAIKDCDGKLPPMMQGNISQLMRALDKNQKLLSDLASLSKFQLWRKSGEIGDKISDANENVALLMKLFDALTSLMSIKSQITIANMLQASGEQWKKDYKDLRTVIRENRLDGKEENEDIRKELDEIKEMMSQMFAQSPTTKNGANFGRQHNVFESPKLPGRRLGTI</sequence>
<keyword evidence="1" id="KW-0175">Coiled coil</keyword>
<dbReference type="OrthoDB" id="1668230at2759"/>
<evidence type="ECO:0000313" key="3">
    <source>
        <dbReference type="EMBL" id="ODO09510.1"/>
    </source>
</evidence>
<evidence type="ECO:0000313" key="4">
    <source>
        <dbReference type="Proteomes" id="UP000095149"/>
    </source>
</evidence>
<dbReference type="AlphaFoldDB" id="A0A1E3K8P8"/>
<feature type="region of interest" description="Disordered" evidence="2">
    <location>
        <begin position="442"/>
        <end position="469"/>
    </location>
</feature>
<feature type="coiled-coil region" evidence="1">
    <location>
        <begin position="412"/>
        <end position="439"/>
    </location>
</feature>